<reference evidence="17" key="1">
    <citation type="submission" date="2020-10" db="EMBL/GenBank/DDBJ databases">
        <authorList>
            <person name="Gilroy R."/>
        </authorList>
    </citation>
    <scope>NUCLEOTIDE SEQUENCE</scope>
    <source>
        <strain evidence="17">CHK191-8634</strain>
    </source>
</reference>
<dbReference type="GO" id="GO:0046872">
    <property type="term" value="F:metal ion binding"/>
    <property type="evidence" value="ECO:0007669"/>
    <property type="project" value="UniProtKB-KW"/>
</dbReference>
<evidence type="ECO:0000256" key="7">
    <source>
        <dbReference type="ARBA" id="ARBA00023014"/>
    </source>
</evidence>
<comment type="function">
    <text evidence="1 13">Catalyzes the methylthiolation of N6-(dimethylallyl)adenosine (i(6)A), leading to the formation of 2-methylthio-N6-(dimethylallyl)adenosine (ms(2)i(6)A) at position 37 in tRNAs that read codons beginning with uridine.</text>
</comment>
<dbReference type="InterPro" id="IPR020612">
    <property type="entry name" value="Methylthiotransferase_CS"/>
</dbReference>
<dbReference type="InterPro" id="IPR006638">
    <property type="entry name" value="Elp3/MiaA/NifB-like_rSAM"/>
</dbReference>
<evidence type="ECO:0000259" key="14">
    <source>
        <dbReference type="PROSITE" id="PS50926"/>
    </source>
</evidence>
<dbReference type="InterPro" id="IPR058240">
    <property type="entry name" value="rSAM_sf"/>
</dbReference>
<evidence type="ECO:0000256" key="3">
    <source>
        <dbReference type="ARBA" id="ARBA00022679"/>
    </source>
</evidence>
<dbReference type="NCBIfam" id="TIGR01574">
    <property type="entry name" value="miaB-methiolase"/>
    <property type="match status" value="1"/>
</dbReference>
<reference evidence="17" key="2">
    <citation type="journal article" date="2021" name="PeerJ">
        <title>Extensive microbial diversity within the chicken gut microbiome revealed by metagenomics and culture.</title>
        <authorList>
            <person name="Gilroy R."/>
            <person name="Ravi A."/>
            <person name="Getino M."/>
            <person name="Pursley I."/>
            <person name="Horton D.L."/>
            <person name="Alikhan N.F."/>
            <person name="Baker D."/>
            <person name="Gharbi K."/>
            <person name="Hall N."/>
            <person name="Watson M."/>
            <person name="Adriaenssens E.M."/>
            <person name="Foster-Nyarko E."/>
            <person name="Jarju S."/>
            <person name="Secka A."/>
            <person name="Antonio M."/>
            <person name="Oren A."/>
            <person name="Chaudhuri R.R."/>
            <person name="La Ragione R."/>
            <person name="Hildebrand F."/>
            <person name="Pallen M.J."/>
        </authorList>
    </citation>
    <scope>NUCLEOTIDE SEQUENCE</scope>
    <source>
        <strain evidence="17">CHK191-8634</strain>
    </source>
</reference>
<dbReference type="Pfam" id="PF04055">
    <property type="entry name" value="Radical_SAM"/>
    <property type="match status" value="1"/>
</dbReference>
<evidence type="ECO:0000259" key="16">
    <source>
        <dbReference type="PROSITE" id="PS51918"/>
    </source>
</evidence>
<evidence type="ECO:0000256" key="4">
    <source>
        <dbReference type="ARBA" id="ARBA00022691"/>
    </source>
</evidence>
<evidence type="ECO:0000256" key="1">
    <source>
        <dbReference type="ARBA" id="ARBA00003234"/>
    </source>
</evidence>
<keyword evidence="6 13" id="KW-0408">Iron</keyword>
<dbReference type="PROSITE" id="PS51918">
    <property type="entry name" value="RADICAL_SAM"/>
    <property type="match status" value="1"/>
</dbReference>
<dbReference type="EMBL" id="DVMR01000061">
    <property type="protein sequence ID" value="HIU44261.1"/>
    <property type="molecule type" value="Genomic_DNA"/>
</dbReference>
<dbReference type="Gene3D" id="3.40.50.12160">
    <property type="entry name" value="Methylthiotransferase, N-terminal domain"/>
    <property type="match status" value="1"/>
</dbReference>
<dbReference type="SFLD" id="SFLDG01082">
    <property type="entry name" value="B12-binding_domain_containing"/>
    <property type="match status" value="1"/>
</dbReference>
<dbReference type="InterPro" id="IPR002792">
    <property type="entry name" value="TRAM_dom"/>
</dbReference>
<dbReference type="CDD" id="cd01335">
    <property type="entry name" value="Radical_SAM"/>
    <property type="match status" value="1"/>
</dbReference>
<feature type="domain" description="TRAM" evidence="14">
    <location>
        <begin position="410"/>
        <end position="471"/>
    </location>
</feature>
<feature type="binding site" evidence="13">
    <location>
        <position position="115"/>
    </location>
    <ligand>
        <name>[4Fe-4S] cluster</name>
        <dbReference type="ChEBI" id="CHEBI:49883"/>
        <label>1</label>
    </ligand>
</feature>
<organism evidence="17 18">
    <name type="scientific">Candidatus Ventrousia excrementavium</name>
    <dbReference type="NCBI Taxonomy" id="2840961"/>
    <lineage>
        <taxon>Bacteria</taxon>
        <taxon>Bacillati</taxon>
        <taxon>Bacillota</taxon>
        <taxon>Clostridia</taxon>
        <taxon>Eubacteriales</taxon>
        <taxon>Clostridiaceae</taxon>
        <taxon>Clostridiaceae incertae sedis</taxon>
        <taxon>Candidatus Ventrousia</taxon>
    </lineage>
</organism>
<comment type="subcellular location">
    <subcellularLocation>
        <location evidence="13">Cytoplasm</location>
    </subcellularLocation>
</comment>
<feature type="binding site" evidence="13">
    <location>
        <position position="45"/>
    </location>
    <ligand>
        <name>[4Fe-4S] cluster</name>
        <dbReference type="ChEBI" id="CHEBI:49883"/>
        <label>1</label>
    </ligand>
</feature>
<keyword evidence="13" id="KW-0963">Cytoplasm</keyword>
<keyword evidence="13" id="KW-0819">tRNA processing</keyword>
<dbReference type="GO" id="GO:0051539">
    <property type="term" value="F:4 iron, 4 sulfur cluster binding"/>
    <property type="evidence" value="ECO:0007669"/>
    <property type="project" value="UniProtKB-UniRule"/>
</dbReference>
<gene>
    <name evidence="13 17" type="primary">miaB</name>
    <name evidence="17" type="ORF">IAB67_08210</name>
</gene>
<comment type="subunit">
    <text evidence="13">Monomer.</text>
</comment>
<dbReference type="SFLD" id="SFLDF00273">
    <property type="entry name" value="(dimethylallyl)adenosine_tRNA"/>
    <property type="match status" value="1"/>
</dbReference>
<feature type="domain" description="Radical SAM core" evidence="16">
    <location>
        <begin position="178"/>
        <end position="407"/>
    </location>
</feature>
<dbReference type="InterPro" id="IPR013848">
    <property type="entry name" value="Methylthiotransferase_N"/>
</dbReference>
<name>A0A9D1LLW2_9CLOT</name>
<dbReference type="NCBIfam" id="TIGR00089">
    <property type="entry name" value="MiaB/RimO family radical SAM methylthiotransferase"/>
    <property type="match status" value="1"/>
</dbReference>
<dbReference type="PANTHER" id="PTHR43020">
    <property type="entry name" value="CDK5 REGULATORY SUBUNIT-ASSOCIATED PROTEIN 1"/>
    <property type="match status" value="1"/>
</dbReference>
<dbReference type="Gene3D" id="3.80.30.20">
    <property type="entry name" value="tm_1862 like domain"/>
    <property type="match status" value="1"/>
</dbReference>
<comment type="cofactor">
    <cofactor evidence="13">
        <name>[4Fe-4S] cluster</name>
        <dbReference type="ChEBI" id="CHEBI:49883"/>
    </cofactor>
    <text evidence="13">Binds 2 [4Fe-4S] clusters. One cluster is coordinated with 3 cysteines and an exchangeable S-adenosyl-L-methionine.</text>
</comment>
<sequence length="471" mass="54055">MTKPHHEMTEQELLTQRQYCEQIQAIYQQRQRGTRPLACTKTFGCQQNEADTELIRGMLSQMGFGFTDDPAQSDLTILNTCAIREHAEMRVFGNLGELSHIKRDNPDFLIILCGCMAQQQSVVDKVKKSYPYVDLVFGTHALSRFPELLYDKLSRGRRVFDISGDEQGTIIEGITPIRKEGVRAWLSIMYGCNNFCSYCIVPYVRGRERSRRFEAIQQDFRSLLAQGYRDITLLGQNVNSYDGGSDGPDFPELLDALAQEPGDFRIRFMTSHPKDCSKKLLDVMARCDKVCKSIHLPVQSGSDRVLREMNRRYTAEHYLSLVDYARSVMPDITFTSDIIVGFPGETENDFEKTIELIERVRFHSLFTFIYSRRGGTRAASMPDPVPREEKQRWFDRLLDVQNRISREENQKLVGRTMRVLIDGQSDDKNYPLTARTDGFQLVLLKGTADHIGKWADVTIERCSTWALFASL</sequence>
<evidence type="ECO:0000313" key="17">
    <source>
        <dbReference type="EMBL" id="HIU44261.1"/>
    </source>
</evidence>
<feature type="binding site" evidence="13">
    <location>
        <position position="81"/>
    </location>
    <ligand>
        <name>[4Fe-4S] cluster</name>
        <dbReference type="ChEBI" id="CHEBI:49883"/>
        <label>1</label>
    </ligand>
</feature>
<dbReference type="AlphaFoldDB" id="A0A9D1LLW2"/>
<feature type="binding site" evidence="13">
    <location>
        <position position="199"/>
    </location>
    <ligand>
        <name>[4Fe-4S] cluster</name>
        <dbReference type="ChEBI" id="CHEBI:49883"/>
        <label>2</label>
        <note>4Fe-4S-S-AdoMet</note>
    </ligand>
</feature>
<evidence type="ECO:0000259" key="15">
    <source>
        <dbReference type="PROSITE" id="PS51449"/>
    </source>
</evidence>
<dbReference type="PROSITE" id="PS01278">
    <property type="entry name" value="MTTASE_RADICAL"/>
    <property type="match status" value="1"/>
</dbReference>
<comment type="catalytic activity">
    <reaction evidence="9 13">
        <text>N(6)-dimethylallyladenosine(37) in tRNA + (sulfur carrier)-SH + AH2 + 2 S-adenosyl-L-methionine = 2-methylsulfanyl-N(6)-dimethylallyladenosine(37) in tRNA + (sulfur carrier)-H + 5'-deoxyadenosine + L-methionine + A + S-adenosyl-L-homocysteine + 2 H(+)</text>
        <dbReference type="Rhea" id="RHEA:37067"/>
        <dbReference type="Rhea" id="RHEA-COMP:10375"/>
        <dbReference type="Rhea" id="RHEA-COMP:10376"/>
        <dbReference type="Rhea" id="RHEA-COMP:14737"/>
        <dbReference type="Rhea" id="RHEA-COMP:14739"/>
        <dbReference type="ChEBI" id="CHEBI:13193"/>
        <dbReference type="ChEBI" id="CHEBI:15378"/>
        <dbReference type="ChEBI" id="CHEBI:17319"/>
        <dbReference type="ChEBI" id="CHEBI:17499"/>
        <dbReference type="ChEBI" id="CHEBI:29917"/>
        <dbReference type="ChEBI" id="CHEBI:57844"/>
        <dbReference type="ChEBI" id="CHEBI:57856"/>
        <dbReference type="ChEBI" id="CHEBI:59789"/>
        <dbReference type="ChEBI" id="CHEBI:64428"/>
        <dbReference type="ChEBI" id="CHEBI:74415"/>
        <dbReference type="ChEBI" id="CHEBI:74417"/>
        <dbReference type="EC" id="2.8.4.3"/>
    </reaction>
</comment>
<dbReference type="InterPro" id="IPR007197">
    <property type="entry name" value="rSAM"/>
</dbReference>
<feature type="domain" description="MTTase N-terminal" evidence="15">
    <location>
        <begin position="36"/>
        <end position="154"/>
    </location>
</feature>
<evidence type="ECO:0000313" key="18">
    <source>
        <dbReference type="Proteomes" id="UP000824073"/>
    </source>
</evidence>
<keyword evidence="7 13" id="KW-0411">Iron-sulfur</keyword>
<accession>A0A9D1LLW2</accession>
<dbReference type="SFLD" id="SFLDS00029">
    <property type="entry name" value="Radical_SAM"/>
    <property type="match status" value="1"/>
</dbReference>
<evidence type="ECO:0000256" key="2">
    <source>
        <dbReference type="ARBA" id="ARBA00022485"/>
    </source>
</evidence>
<keyword evidence="5 13" id="KW-0479">Metal-binding</keyword>
<comment type="caution">
    <text evidence="17">The sequence shown here is derived from an EMBL/GenBank/DDBJ whole genome shotgun (WGS) entry which is preliminary data.</text>
</comment>
<feature type="binding site" evidence="13">
    <location>
        <position position="196"/>
    </location>
    <ligand>
        <name>[4Fe-4S] cluster</name>
        <dbReference type="ChEBI" id="CHEBI:49883"/>
        <label>2</label>
        <note>4Fe-4S-S-AdoMet</note>
    </ligand>
</feature>
<dbReference type="InterPro" id="IPR023404">
    <property type="entry name" value="rSAM_horseshoe"/>
</dbReference>
<evidence type="ECO:0000256" key="5">
    <source>
        <dbReference type="ARBA" id="ARBA00022723"/>
    </source>
</evidence>
<dbReference type="Pfam" id="PF01938">
    <property type="entry name" value="TRAM"/>
    <property type="match status" value="1"/>
</dbReference>
<evidence type="ECO:0000256" key="10">
    <source>
        <dbReference type="ARBA" id="ARBA00068570"/>
    </source>
</evidence>
<dbReference type="PROSITE" id="PS51449">
    <property type="entry name" value="MTTASE_N"/>
    <property type="match status" value="1"/>
</dbReference>
<dbReference type="GO" id="GO:0005829">
    <property type="term" value="C:cytosol"/>
    <property type="evidence" value="ECO:0007669"/>
    <property type="project" value="TreeGrafter"/>
</dbReference>
<evidence type="ECO:0000256" key="12">
    <source>
        <dbReference type="ARBA" id="ARBA00081141"/>
    </source>
</evidence>
<evidence type="ECO:0000256" key="9">
    <source>
        <dbReference type="ARBA" id="ARBA00051425"/>
    </source>
</evidence>
<dbReference type="InterPro" id="IPR005839">
    <property type="entry name" value="Methylthiotransferase"/>
</dbReference>
<dbReference type="HAMAP" id="MF_01864">
    <property type="entry name" value="tRNA_metthiotr_MiaB"/>
    <property type="match status" value="1"/>
</dbReference>
<dbReference type="SMART" id="SM00729">
    <property type="entry name" value="Elp3"/>
    <property type="match status" value="1"/>
</dbReference>
<dbReference type="InterPro" id="IPR006463">
    <property type="entry name" value="MiaB_methiolase"/>
</dbReference>
<evidence type="ECO:0000256" key="6">
    <source>
        <dbReference type="ARBA" id="ARBA00023004"/>
    </source>
</evidence>
<dbReference type="SUPFAM" id="SSF102114">
    <property type="entry name" value="Radical SAM enzymes"/>
    <property type="match status" value="1"/>
</dbReference>
<comment type="similarity">
    <text evidence="13">Belongs to the methylthiotransferase family. MiaB subfamily.</text>
</comment>
<dbReference type="Proteomes" id="UP000824073">
    <property type="component" value="Unassembled WGS sequence"/>
</dbReference>
<dbReference type="EC" id="2.8.4.3" evidence="8 13"/>
<dbReference type="SFLD" id="SFLDG01061">
    <property type="entry name" value="methylthiotransferase"/>
    <property type="match status" value="1"/>
</dbReference>
<dbReference type="PROSITE" id="PS50926">
    <property type="entry name" value="TRAM"/>
    <property type="match status" value="1"/>
</dbReference>
<dbReference type="FunFam" id="3.40.50.12160:FF:000003">
    <property type="entry name" value="CDK5 regulatory subunit-associated protein 1"/>
    <property type="match status" value="1"/>
</dbReference>
<keyword evidence="3 13" id="KW-0808">Transferase</keyword>
<proteinExistence type="inferred from homology"/>
<dbReference type="InterPro" id="IPR038135">
    <property type="entry name" value="Methylthiotransferase_N_sf"/>
</dbReference>
<keyword evidence="2 13" id="KW-0004">4Fe-4S</keyword>
<dbReference type="Pfam" id="PF00919">
    <property type="entry name" value="UPF0004"/>
    <property type="match status" value="1"/>
</dbReference>
<dbReference type="PANTHER" id="PTHR43020:SF2">
    <property type="entry name" value="MITOCHONDRIAL TRNA METHYLTHIOTRANSFERASE CDK5RAP1"/>
    <property type="match status" value="1"/>
</dbReference>
<keyword evidence="4 13" id="KW-0949">S-adenosyl-L-methionine</keyword>
<evidence type="ECO:0000256" key="11">
    <source>
        <dbReference type="ARBA" id="ARBA00080698"/>
    </source>
</evidence>
<feature type="binding site" evidence="13">
    <location>
        <position position="192"/>
    </location>
    <ligand>
        <name>[4Fe-4S] cluster</name>
        <dbReference type="ChEBI" id="CHEBI:49883"/>
        <label>2</label>
        <note>4Fe-4S-S-AdoMet</note>
    </ligand>
</feature>
<evidence type="ECO:0000256" key="8">
    <source>
        <dbReference type="ARBA" id="ARBA00033765"/>
    </source>
</evidence>
<dbReference type="FunFam" id="3.80.30.20:FF:000001">
    <property type="entry name" value="tRNA-2-methylthio-N(6)-dimethylallyladenosine synthase 2"/>
    <property type="match status" value="1"/>
</dbReference>
<evidence type="ECO:0000256" key="13">
    <source>
        <dbReference type="HAMAP-Rule" id="MF_01864"/>
    </source>
</evidence>
<protein>
    <recommendedName>
        <fullName evidence="10 13">tRNA-2-methylthio-N(6)-dimethylallyladenosine synthase</fullName>
        <ecNumber evidence="8 13">2.8.4.3</ecNumber>
    </recommendedName>
    <alternativeName>
        <fullName evidence="12 13">(Dimethylallyl)adenosine tRNA methylthiotransferase MiaB</fullName>
    </alternativeName>
    <alternativeName>
        <fullName evidence="11 13">tRNA-i(6)A37 methylthiotransferase</fullName>
    </alternativeName>
</protein>
<dbReference type="GO" id="GO:0035597">
    <property type="term" value="F:tRNA-2-methylthio-N(6)-dimethylallyladenosine(37) synthase activity"/>
    <property type="evidence" value="ECO:0007669"/>
    <property type="project" value="UniProtKB-EC"/>
</dbReference>